<name>A0A1I5WQT6_9FIRM</name>
<keyword evidence="1" id="KW-0812">Transmembrane</keyword>
<dbReference type="RefSeq" id="WP_074890331.1">
    <property type="nucleotide sequence ID" value="NZ_FOXO01000024.1"/>
</dbReference>
<accession>A0A1I5WQT6</accession>
<feature type="transmembrane region" description="Helical" evidence="1">
    <location>
        <begin position="268"/>
        <end position="292"/>
    </location>
</feature>
<feature type="transmembrane region" description="Helical" evidence="1">
    <location>
        <begin position="71"/>
        <end position="96"/>
    </location>
</feature>
<feature type="transmembrane region" description="Helical" evidence="1">
    <location>
        <begin position="299"/>
        <end position="320"/>
    </location>
</feature>
<feature type="transmembrane region" description="Helical" evidence="1">
    <location>
        <begin position="340"/>
        <end position="359"/>
    </location>
</feature>
<keyword evidence="1" id="KW-0472">Membrane</keyword>
<feature type="transmembrane region" description="Helical" evidence="1">
    <location>
        <begin position="159"/>
        <end position="175"/>
    </location>
</feature>
<dbReference type="EMBL" id="FOXO01000024">
    <property type="protein sequence ID" value="SFQ22144.1"/>
    <property type="molecule type" value="Genomic_DNA"/>
</dbReference>
<evidence type="ECO:0000313" key="2">
    <source>
        <dbReference type="EMBL" id="SFQ22144.1"/>
    </source>
</evidence>
<evidence type="ECO:0000256" key="1">
    <source>
        <dbReference type="SAM" id="Phobius"/>
    </source>
</evidence>
<proteinExistence type="predicted"/>
<dbReference type="Proteomes" id="UP000182624">
    <property type="component" value="Unassembled WGS sequence"/>
</dbReference>
<feature type="transmembrane region" description="Helical" evidence="1">
    <location>
        <begin position="210"/>
        <end position="231"/>
    </location>
</feature>
<feature type="transmembrane region" description="Helical" evidence="1">
    <location>
        <begin position="371"/>
        <end position="392"/>
    </location>
</feature>
<keyword evidence="1" id="KW-1133">Transmembrane helix</keyword>
<organism evidence="2 3">
    <name type="scientific">Butyrivibrio proteoclasticus</name>
    <dbReference type="NCBI Taxonomy" id="43305"/>
    <lineage>
        <taxon>Bacteria</taxon>
        <taxon>Bacillati</taxon>
        <taxon>Bacillota</taxon>
        <taxon>Clostridia</taxon>
        <taxon>Lachnospirales</taxon>
        <taxon>Lachnospiraceae</taxon>
        <taxon>Butyrivibrio</taxon>
    </lineage>
</organism>
<feature type="transmembrane region" description="Helical" evidence="1">
    <location>
        <begin position="136"/>
        <end position="152"/>
    </location>
</feature>
<protein>
    <submittedName>
        <fullName evidence="2">Uncharacterized protein</fullName>
    </submittedName>
</protein>
<dbReference type="AlphaFoldDB" id="A0A1I5WQT6"/>
<sequence length="426" mass="49267">MIKNLKKDSTYLYIIIFLVFELAIFLIHLPMQIVSDDEVNIARGVFFNNVFSYIVERFQWNGKFMTDGMAFILYCFPFYVFKIFDSFIYGIMLYIIWNLFTDRSIRMLITSAMGITLFPIISYLGSAGYIATTTNYIYPIILLLIGATPLIKKMRNQQGNIICYPLSIIGLIYTANQDQTAVVAIGGFLLVSIEYLYLWNRDKDIAYKKIFNVSAIYLCVSIIIYVLMLIVPGHIRRVHSTVEMEYWLPQYADWSIGYKLYRGIATTFANLFFLQPILFIVFAVLLLIIVYLKNRKMTIIPLAMLSLLILSRATNLSYFITYYDYSCNMPDLLPFKDAPVSLLMSLLIFLLLFFSVLAIKKTNEKTCYNLIILNILGFGSRFMMGFSATIYASSFRTFTFQVFSFLLCSILLINIVYESITKKGEE</sequence>
<reference evidence="3" key="1">
    <citation type="submission" date="2016-10" db="EMBL/GenBank/DDBJ databases">
        <authorList>
            <person name="Varghese N."/>
            <person name="Submissions S."/>
        </authorList>
    </citation>
    <scope>NUCLEOTIDE SEQUENCE [LARGE SCALE GENOMIC DNA]</scope>
    <source>
        <strain evidence="3">P18</strain>
    </source>
</reference>
<keyword evidence="3" id="KW-1185">Reference proteome</keyword>
<feature type="transmembrane region" description="Helical" evidence="1">
    <location>
        <begin position="398"/>
        <end position="417"/>
    </location>
</feature>
<dbReference type="InterPro" id="IPR045691">
    <property type="entry name" value="DUF6056"/>
</dbReference>
<feature type="transmembrane region" description="Helical" evidence="1">
    <location>
        <begin position="181"/>
        <end position="198"/>
    </location>
</feature>
<feature type="transmembrane region" description="Helical" evidence="1">
    <location>
        <begin position="108"/>
        <end position="130"/>
    </location>
</feature>
<gene>
    <name evidence="2" type="ORF">SAMN04487928_12455</name>
</gene>
<evidence type="ECO:0000313" key="3">
    <source>
        <dbReference type="Proteomes" id="UP000182624"/>
    </source>
</evidence>
<feature type="transmembrane region" description="Helical" evidence="1">
    <location>
        <begin position="12"/>
        <end position="31"/>
    </location>
</feature>
<dbReference type="Pfam" id="PF19528">
    <property type="entry name" value="DUF6056"/>
    <property type="match status" value="1"/>
</dbReference>
<dbReference type="OrthoDB" id="2284195at2"/>